<name>A0AA49EPK3_9CAUD</name>
<dbReference type="SUPFAM" id="SSF53955">
    <property type="entry name" value="Lysozyme-like"/>
    <property type="match status" value="1"/>
</dbReference>
<dbReference type="Gene3D" id="1.10.530.10">
    <property type="match status" value="1"/>
</dbReference>
<dbReference type="Proteomes" id="UP001182455">
    <property type="component" value="Segment"/>
</dbReference>
<accession>A0AA49EPK3</accession>
<proteinExistence type="predicted"/>
<protein>
    <submittedName>
        <fullName evidence="2">Internal virion protein</fullName>
    </submittedName>
</protein>
<evidence type="ECO:0000313" key="2">
    <source>
        <dbReference type="EMBL" id="WEM05539.1"/>
    </source>
</evidence>
<keyword evidence="3" id="KW-1185">Reference proteome</keyword>
<reference evidence="2" key="1">
    <citation type="submission" date="2023-07" db="EMBL/GenBank/DDBJ databases">
        <title>First report of Ralstonia pseudosolanacearum infecting Boesenbergia rotunda from Thailand.</title>
        <authorList>
            <person name="Carroll S."/>
            <person name="McGreig S."/>
            <person name="Bryning A."/>
            <person name="Vicente J.G."/>
            <person name="Aspin A."/>
        </authorList>
    </citation>
    <scope>NUCLEOTIDE SEQUENCE</scope>
</reference>
<organism evidence="2 3">
    <name type="scientific">Ralstonia phage BOESR1</name>
    <dbReference type="NCBI Taxonomy" id="3034917"/>
    <lineage>
        <taxon>Viruses</taxon>
        <taxon>Duplodnaviria</taxon>
        <taxon>Heunggongvirae</taxon>
        <taxon>Uroviricota</taxon>
        <taxon>Caudoviricetes</taxon>
        <taxon>Autographivirales</taxon>
        <taxon>Autographivirales incertae sedis</taxon>
        <taxon>Boesrvirus</taxon>
        <taxon>Boesrvirus BOESR1</taxon>
    </lineage>
</organism>
<dbReference type="InterPro" id="IPR023346">
    <property type="entry name" value="Lysozyme-like_dom_sf"/>
</dbReference>
<dbReference type="EMBL" id="OR367448">
    <property type="protein sequence ID" value="WEM05539.1"/>
    <property type="molecule type" value="Genomic_DNA"/>
</dbReference>
<feature type="region of interest" description="Disordered" evidence="1">
    <location>
        <begin position="139"/>
        <end position="159"/>
    </location>
</feature>
<dbReference type="CDD" id="cd00736">
    <property type="entry name" value="lambda_lys-like"/>
    <property type="match status" value="1"/>
</dbReference>
<gene>
    <name evidence="2" type="ORF">HIBIKMCM_00049</name>
</gene>
<evidence type="ECO:0000313" key="3">
    <source>
        <dbReference type="Proteomes" id="UP001182455"/>
    </source>
</evidence>
<evidence type="ECO:0000256" key="1">
    <source>
        <dbReference type="SAM" id="MobiDB-lite"/>
    </source>
</evidence>
<sequence length="1532" mass="168576">MEDNRKKFLDFLGAAEGADYNMIVGGQKFTDFSKHPNIVGLRTAEGPSTAAGKYQITGTTYRDVAPKMGINDFSPESQDKIAVELIRRAGALDAVDRGDWNTAINKLGGVWASLPSSNYKQPKRSAEFVQKYLGDFSQPPAMEYGQTSPGSVAPTEGPSQAGLEIAEAQRKAKYGGFVNQVAALPEAISSGFKNENSVYNFFKDQGISKVDPNFSWSDEVATKALEGIPRDNRDYVLQAGSWDEVVARRGRVMDALQRQNELHQMGAAGTVGTLTGALVDLPTLVGFLPVVGEAAIVSRTSRLANALASGVAAGAANVAVDAAMLKYRPTGSTDELYFSALAGLGFGALTGGMINPAKYAARAAAREGEAALQTGLKDIARAIEQDADNYPGRHFPLERQFLDLQQFGRKEANTLQRQEIKDAGLELTDNGKKILDLEPPKALDDVQAVRDEKLKWDREIAARETPAMAQDVEKPSLPSGAPRPAVSTKGMLEELTKSTQDEMVGPLAKRLLDQIKDDVDIYITPKKDLLGDGRSFYDISRHAIFLRKDAPDRIKLHEIAHAVTVQKLQFGRTAPDTVHGKLTADLEAARQEALKAAEGLNLGNESKYYLKDLYEFTAGLYSGKTEFIDFLSKVKTADTGNLLGKVVDVVRKLLGMDAKETNLLLKSMDLTDRLIDTPLDVNFRRPGAADPAFTARMEPTVFHSAPGVEVDEATIKAVTNAGLNEVFGWSFGLEHTLRSHDALPGAKRLADKLIGTTVGYKNHAVVERNAYDQALQLADGWIVSVKKTATSQFEDYFKRSGRKAWERGDVVKDWNEQLGNYVRGFEGDYDKSVIATGDQIRKSLADVVDHINNPAKSTGGTKRGLTQDKYLDEAGNELLTDPLPKNANYLPRQNDVHKWDQMVSQFGREFVEKFWGGAFKSANPDISDALATRFGKWYANAVEAGRKNFDAEFLSEQLRGYDKEALKESMLRNGLSDMEAQELLDGMFPKTSKGQASVVSNTKQRSAIDERFTMDVTVGGESRTVSINDFINTDTMSVIDGYFKRMGGAVSLANHVDVYKASDIGKAILDATTVQLGQELAPNKLRKVRGDLQFVFDRLMHRPNEEFTPIGKAAEMWRNFNVIRLMGAAVYNQVQELSQIIGTMGWKATLDAIPQLGAWRRDLASGKVGNPILNDLENMIGGAGSDLVLRADFNPKDDWVREMGNTAFNRWLDKGDNALRKMSQATLKYTGMTGVMIQQKRVHAIAFINHFFDVANTGKQIGFTADRLAWMGLSEGDVGKVLEGMRKFAKQKDGVSGKKAGTVDWEAWKVEDPETVSKFTTAFQRESRRVVQENDLASAIPMMSKGWAQTTFQFLNFAMQAWNKSLMFAMNHRDFQTLSTVMHGGFFGALVYMARTEVQMAGMPEDQRAAFAERRLSTKQIVANSFGRTSQASLLPNIIDSVSPIPIFSGARTTSDTTDFLTSNPTLSSLNAMTSLLRKGVRNGVSEDYQFTEKDVSTYIRLVPLNNVVGISGLLNSLTKDLPRREEVNPEH</sequence>